<comment type="caution">
    <text evidence="1">The sequence shown here is derived from an EMBL/GenBank/DDBJ whole genome shotgun (WGS) entry which is preliminary data.</text>
</comment>
<organism evidence="1">
    <name type="scientific">gut metagenome</name>
    <dbReference type="NCBI Taxonomy" id="749906"/>
    <lineage>
        <taxon>unclassified sequences</taxon>
        <taxon>metagenomes</taxon>
        <taxon>organismal metagenomes</taxon>
    </lineage>
</organism>
<dbReference type="AlphaFoldDB" id="J9G6M8"/>
<sequence length="102" mass="11193">MALTAHHRFYSGCFASLNTHNTGHRIGRLCAAGNTQIDRSTVFHHSLCVIRTARIAAGTTICAGQASCNFINARVLFHAHEFCSHHQHHCTDEAEDGDDCDC</sequence>
<gene>
    <name evidence="1" type="ORF">EVA_14441</name>
</gene>
<dbReference type="EMBL" id="AMCI01004753">
    <property type="protein sequence ID" value="EJW97452.1"/>
    <property type="molecule type" value="Genomic_DNA"/>
</dbReference>
<evidence type="ECO:0000313" key="1">
    <source>
        <dbReference type="EMBL" id="EJW97452.1"/>
    </source>
</evidence>
<reference evidence="1" key="1">
    <citation type="journal article" date="2012" name="PLoS ONE">
        <title>Gene sets for utilization of primary and secondary nutrition supplies in the distal gut of endangered iberian lynx.</title>
        <authorList>
            <person name="Alcaide M."/>
            <person name="Messina E."/>
            <person name="Richter M."/>
            <person name="Bargiela R."/>
            <person name="Peplies J."/>
            <person name="Huws S.A."/>
            <person name="Newbold C.J."/>
            <person name="Golyshin P.N."/>
            <person name="Simon M.A."/>
            <person name="Lopez G."/>
            <person name="Yakimov M.M."/>
            <person name="Ferrer M."/>
        </authorList>
    </citation>
    <scope>NUCLEOTIDE SEQUENCE</scope>
</reference>
<proteinExistence type="predicted"/>
<accession>J9G6M8</accession>
<protein>
    <submittedName>
        <fullName evidence="1">Uncharacterized protein</fullName>
    </submittedName>
</protein>
<name>J9G6M8_9ZZZZ</name>